<dbReference type="Proteomes" id="UP000180043">
    <property type="component" value="Unassembled WGS sequence"/>
</dbReference>
<comment type="caution">
    <text evidence="3">The sequence shown here is derived from an EMBL/GenBank/DDBJ whole genome shotgun (WGS) entry which is preliminary data.</text>
</comment>
<feature type="transmembrane region" description="Helical" evidence="1">
    <location>
        <begin position="64"/>
        <end position="89"/>
    </location>
</feature>
<protein>
    <submittedName>
        <fullName evidence="3">Permease</fullName>
    </submittedName>
</protein>
<dbReference type="EMBL" id="MLIQ01000011">
    <property type="protein sequence ID" value="OHU59993.1"/>
    <property type="molecule type" value="Genomic_DNA"/>
</dbReference>
<sequence>MAGSGKAGPVGKESVWARWRGRVIAVIALLLTLVAVYFALSAFIPRWWAQRIADMSGHGSFTKGIGSGLTLGLLCTGIPLLLALWAFLIRGRRGGTFFAGVLTLLAVIVAVPNLMTLTIVFGTSNSAHAGERVLDVEAPGFRGATAIGATVALVIFLLVTFFVVRNWRRRVKVEKQQVREAAAAAAESPAAE</sequence>
<feature type="transmembrane region" description="Helical" evidence="1">
    <location>
        <begin position="96"/>
        <end position="121"/>
    </location>
</feature>
<evidence type="ECO:0000256" key="1">
    <source>
        <dbReference type="SAM" id="Phobius"/>
    </source>
</evidence>
<name>A0A1S1KM46_MYCCH</name>
<dbReference type="EMBL" id="MLHW01000001">
    <property type="protein sequence ID" value="OHT55346.1"/>
    <property type="molecule type" value="Genomic_DNA"/>
</dbReference>
<organism evidence="3 4">
    <name type="scientific">Mycobacteroides chelonae</name>
    <name type="common">Mycobacterium chelonae</name>
    <dbReference type="NCBI Taxonomy" id="1774"/>
    <lineage>
        <taxon>Bacteria</taxon>
        <taxon>Bacillati</taxon>
        <taxon>Actinomycetota</taxon>
        <taxon>Actinomycetes</taxon>
        <taxon>Mycobacteriales</taxon>
        <taxon>Mycobacteriaceae</taxon>
        <taxon>Mycobacteroides</taxon>
    </lineage>
</organism>
<evidence type="ECO:0000313" key="2">
    <source>
        <dbReference type="EMBL" id="OHT55346.1"/>
    </source>
</evidence>
<feature type="transmembrane region" description="Helical" evidence="1">
    <location>
        <begin position="21"/>
        <end position="44"/>
    </location>
</feature>
<reference evidence="3 4" key="2">
    <citation type="submission" date="2016-10" db="EMBL/GenBank/DDBJ databases">
        <title>Evaluation of Human, Veterinary and Environmental Mycobacterium chelonae Isolates by Core Genome Phylogenomic Analysis, Targeted Gene Comparison, and Anti-microbial Susceptibility Patterns: A Tale of Mistaken Identities.</title>
        <authorList>
            <person name="Fogelson S.B."/>
            <person name="Camus A.C."/>
            <person name="Lorenz W."/>
            <person name="Vasireddy R."/>
            <person name="Vasireddy S."/>
            <person name="Smith T."/>
            <person name="Brown-Elliott B.A."/>
            <person name="Wallace R.J.Jr."/>
            <person name="Hasan N.A."/>
            <person name="Reischl U."/>
            <person name="Sanchez S."/>
        </authorList>
    </citation>
    <scope>NUCLEOTIDE SEQUENCE [LARGE SCALE GENOMIC DNA]</scope>
    <source>
        <strain evidence="3 4">15515</strain>
    </source>
</reference>
<evidence type="ECO:0000313" key="5">
    <source>
        <dbReference type="Proteomes" id="UP000180113"/>
    </source>
</evidence>
<keyword evidence="1" id="KW-0812">Transmembrane</keyword>
<dbReference type="AlphaFoldDB" id="A0A1S1KM46"/>
<evidence type="ECO:0000313" key="4">
    <source>
        <dbReference type="Proteomes" id="UP000180043"/>
    </source>
</evidence>
<keyword evidence="1" id="KW-0472">Membrane</keyword>
<gene>
    <name evidence="2" type="ORF">BKG62_04115</name>
    <name evidence="3" type="ORF">BKG82_05675</name>
</gene>
<dbReference type="RefSeq" id="WP_030094882.1">
    <property type="nucleotide sequence ID" value="NZ_CP050223.1"/>
</dbReference>
<keyword evidence="1" id="KW-1133">Transmembrane helix</keyword>
<proteinExistence type="predicted"/>
<evidence type="ECO:0000313" key="3">
    <source>
        <dbReference type="EMBL" id="OHU59993.1"/>
    </source>
</evidence>
<reference evidence="2 5" key="1">
    <citation type="submission" date="2016-10" db="EMBL/GenBank/DDBJ databases">
        <title>Evaluation of Human, Animal and Environmental Mycobacterium chelonae Isolates by Core Genome Phylogenomic Analysis, Targeted Gene Comparison, and Anti-microbial Susceptibility Patterns: A Tale of Mistaken Identities.</title>
        <authorList>
            <person name="Fogelson S.B."/>
            <person name="Camus A.C."/>
            <person name="Lorenz W."/>
            <person name="Vasireddy R."/>
            <person name="Vasireddy S."/>
            <person name="Smith T."/>
            <person name="Brown-Elliott B.A."/>
            <person name="Wallace R.J.Jr."/>
            <person name="Hasan N.A."/>
            <person name="Reischl U."/>
            <person name="Sanchez S."/>
        </authorList>
    </citation>
    <scope>NUCLEOTIDE SEQUENCE [LARGE SCALE GENOMIC DNA]</scope>
    <source>
        <strain evidence="2 5">42895</strain>
    </source>
</reference>
<dbReference type="Proteomes" id="UP000180113">
    <property type="component" value="Unassembled WGS sequence"/>
</dbReference>
<accession>A0A1S1KM46</accession>
<feature type="transmembrane region" description="Helical" evidence="1">
    <location>
        <begin position="141"/>
        <end position="164"/>
    </location>
</feature>